<dbReference type="GO" id="GO:0065002">
    <property type="term" value="P:intracellular protein transmembrane transport"/>
    <property type="evidence" value="ECO:0007669"/>
    <property type="project" value="TreeGrafter"/>
</dbReference>
<dbReference type="Proteomes" id="UP001145087">
    <property type="component" value="Unassembled WGS sequence"/>
</dbReference>
<keyword evidence="5" id="KW-0811">Translocation</keyword>
<keyword evidence="8" id="KW-1185">Reference proteome</keyword>
<evidence type="ECO:0000313" key="7">
    <source>
        <dbReference type="EMBL" id="MCY1722699.1"/>
    </source>
</evidence>
<dbReference type="HAMAP" id="MF_00902">
    <property type="entry name" value="TatC"/>
    <property type="match status" value="1"/>
</dbReference>
<dbReference type="GO" id="GO:0043953">
    <property type="term" value="P:protein transport by the Tat complex"/>
    <property type="evidence" value="ECO:0007669"/>
    <property type="project" value="UniProtKB-UniRule"/>
</dbReference>
<evidence type="ECO:0000313" key="8">
    <source>
        <dbReference type="Proteomes" id="UP001145087"/>
    </source>
</evidence>
<comment type="function">
    <text evidence="5">Part of the twin-arginine translocation (Tat) system that transports large folded proteins containing a characteristic twin-arginine motif in their signal peptide across membranes.</text>
</comment>
<feature type="transmembrane region" description="Helical" evidence="5">
    <location>
        <begin position="149"/>
        <end position="173"/>
    </location>
</feature>
<dbReference type="PANTHER" id="PTHR30371">
    <property type="entry name" value="SEC-INDEPENDENT PROTEIN TRANSLOCASE PROTEIN TATC"/>
    <property type="match status" value="1"/>
</dbReference>
<keyword evidence="2 5" id="KW-0812">Transmembrane</keyword>
<dbReference type="Pfam" id="PF00902">
    <property type="entry name" value="TatC"/>
    <property type="match status" value="1"/>
</dbReference>
<reference evidence="7" key="1">
    <citation type="submission" date="2022-11" db="EMBL/GenBank/DDBJ databases">
        <title>Marilongibacter aestuarii gen. nov., sp. nov., isolated from tidal flat sediment.</title>
        <authorList>
            <person name="Jiayan W."/>
        </authorList>
    </citation>
    <scope>NUCLEOTIDE SEQUENCE</scope>
    <source>
        <strain evidence="7">Z1-6</strain>
    </source>
</reference>
<dbReference type="EMBL" id="JAPOHD010000062">
    <property type="protein sequence ID" value="MCY1722699.1"/>
    <property type="molecule type" value="Genomic_DNA"/>
</dbReference>
<protein>
    <recommendedName>
        <fullName evidence="5">Sec-independent protein translocase protein TatC</fullName>
    </recommendedName>
</protein>
<feature type="transmembrane region" description="Helical" evidence="5">
    <location>
        <begin position="107"/>
        <end position="128"/>
    </location>
</feature>
<dbReference type="RefSeq" id="WP_343335024.1">
    <property type="nucleotide sequence ID" value="NZ_JAPOHD010000062.1"/>
</dbReference>
<dbReference type="GO" id="GO:0009977">
    <property type="term" value="F:proton motive force dependent protein transmembrane transporter activity"/>
    <property type="evidence" value="ECO:0007669"/>
    <property type="project" value="TreeGrafter"/>
</dbReference>
<feature type="transmembrane region" description="Helical" evidence="5">
    <location>
        <begin position="231"/>
        <end position="247"/>
    </location>
</feature>
<feature type="transmembrane region" description="Helical" evidence="5">
    <location>
        <begin position="193"/>
        <end position="219"/>
    </location>
</feature>
<dbReference type="InterPro" id="IPR002033">
    <property type="entry name" value="TatC"/>
</dbReference>
<name>A0A9X3J6I9_9BACT</name>
<dbReference type="NCBIfam" id="TIGR00945">
    <property type="entry name" value="tatC"/>
    <property type="match status" value="1"/>
</dbReference>
<comment type="subcellular location">
    <subcellularLocation>
        <location evidence="5">Cell membrane</location>
        <topology evidence="5">Multi-pass membrane protein</topology>
    </subcellularLocation>
    <subcellularLocation>
        <location evidence="1">Membrane</location>
        <topology evidence="1">Multi-pass membrane protein</topology>
    </subcellularLocation>
</comment>
<proteinExistence type="inferred from homology"/>
<comment type="caution">
    <text evidence="7">The sequence shown here is derived from an EMBL/GenBank/DDBJ whole genome shotgun (WGS) entry which is preliminary data.</text>
</comment>
<dbReference type="AlphaFoldDB" id="A0A9X3J6I9"/>
<dbReference type="GO" id="GO:0033281">
    <property type="term" value="C:TAT protein transport complex"/>
    <property type="evidence" value="ECO:0007669"/>
    <property type="project" value="UniProtKB-UniRule"/>
</dbReference>
<dbReference type="PANTHER" id="PTHR30371:SF0">
    <property type="entry name" value="SEC-INDEPENDENT PROTEIN TRANSLOCASE PROTEIN TATC, CHLOROPLASTIC-RELATED"/>
    <property type="match status" value="1"/>
</dbReference>
<evidence type="ECO:0000256" key="3">
    <source>
        <dbReference type="ARBA" id="ARBA00022989"/>
    </source>
</evidence>
<keyword evidence="5" id="KW-0813">Transport</keyword>
<feature type="transmembrane region" description="Helical" evidence="5">
    <location>
        <begin position="253"/>
        <end position="272"/>
    </location>
</feature>
<comment type="similarity">
    <text evidence="5">Belongs to the TatC family.</text>
</comment>
<evidence type="ECO:0000256" key="2">
    <source>
        <dbReference type="ARBA" id="ARBA00022692"/>
    </source>
</evidence>
<evidence type="ECO:0000256" key="1">
    <source>
        <dbReference type="ARBA" id="ARBA00004141"/>
    </source>
</evidence>
<dbReference type="PRINTS" id="PR01840">
    <property type="entry name" value="TATCFAMILY"/>
</dbReference>
<feature type="transmembrane region" description="Helical" evidence="5">
    <location>
        <begin position="37"/>
        <end position="59"/>
    </location>
</feature>
<gene>
    <name evidence="5 7" type="primary">tatC</name>
    <name evidence="7" type="ORF">OU798_20285</name>
</gene>
<organism evidence="7 8">
    <name type="scientific">Draconibacterium aestuarii</name>
    <dbReference type="NCBI Taxonomy" id="2998507"/>
    <lineage>
        <taxon>Bacteria</taxon>
        <taxon>Pseudomonadati</taxon>
        <taxon>Bacteroidota</taxon>
        <taxon>Bacteroidia</taxon>
        <taxon>Marinilabiliales</taxon>
        <taxon>Prolixibacteraceae</taxon>
        <taxon>Draconibacterium</taxon>
    </lineage>
</organism>
<evidence type="ECO:0000256" key="4">
    <source>
        <dbReference type="ARBA" id="ARBA00023136"/>
    </source>
</evidence>
<evidence type="ECO:0000256" key="6">
    <source>
        <dbReference type="SAM" id="MobiDB-lite"/>
    </source>
</evidence>
<accession>A0A9X3J6I9</accession>
<keyword evidence="5" id="KW-0653">Protein transport</keyword>
<feature type="region of interest" description="Disordered" evidence="6">
    <location>
        <begin position="1"/>
        <end position="20"/>
    </location>
</feature>
<keyword evidence="4 5" id="KW-0472">Membrane</keyword>
<keyword evidence="5" id="KW-1003">Cell membrane</keyword>
<evidence type="ECO:0000256" key="5">
    <source>
        <dbReference type="HAMAP-Rule" id="MF_00902"/>
    </source>
</evidence>
<comment type="subunit">
    <text evidence="5">Forms a complex with TatA.</text>
</comment>
<keyword evidence="3 5" id="KW-1133">Transmembrane helix</keyword>
<sequence length="287" mass="32790">MSEEYTQEEQSTKKRGEKKKENEMSFLEHLEELRWHIVRSAAAIMVFAIVAFVMKRFIFDVVILAPRTPEFWTNQMFAKLGDLVGSEAVKINQVPLKMQSIKIAGQFSTHIMVSIIAGLIVASPVVFYEFWSFIKPALYEKEKRHAGGAVFFTSVLFLLGVLFGYYLIVPLSIHFLGTYQVSSEVENTINLRSYIGSVTSISLAAGVVFLLPIFSYFLSKVGIITPQIMKTYRRHSYVVMLLLSAIITPPDIFSQIMVCFPLVFLYEIGIMISRRVVKKREKQMEEL</sequence>
<feature type="compositionally biased region" description="Basic and acidic residues" evidence="6">
    <location>
        <begin position="10"/>
        <end position="20"/>
    </location>
</feature>